<accession>A0A2R7Y6I5</accession>
<evidence type="ECO:0000256" key="3">
    <source>
        <dbReference type="ARBA" id="ARBA00022630"/>
    </source>
</evidence>
<dbReference type="Gene3D" id="3.40.109.10">
    <property type="entry name" value="NADH Oxidase"/>
    <property type="match status" value="1"/>
</dbReference>
<evidence type="ECO:0000256" key="4">
    <source>
        <dbReference type="ARBA" id="ARBA00022643"/>
    </source>
</evidence>
<keyword evidence="4" id="KW-0288">FMN</keyword>
<feature type="domain" description="Nitroreductase" evidence="6">
    <location>
        <begin position="12"/>
        <end position="56"/>
    </location>
</feature>
<evidence type="ECO:0000313" key="7">
    <source>
        <dbReference type="EMBL" id="PUA32949.1"/>
    </source>
</evidence>
<dbReference type="InterPro" id="IPR029479">
    <property type="entry name" value="Nitroreductase"/>
</dbReference>
<dbReference type="Pfam" id="PF00881">
    <property type="entry name" value="Nitroreductase"/>
    <property type="match status" value="2"/>
</dbReference>
<comment type="similarity">
    <text evidence="2">Belongs to the nitroreductase family.</text>
</comment>
<comment type="caution">
    <text evidence="7">The sequence shown here is derived from an EMBL/GenBank/DDBJ whole genome shotgun (WGS) entry which is preliminary data.</text>
</comment>
<gene>
    <name evidence="7" type="ORF">B9J98_03435</name>
</gene>
<dbReference type="GO" id="GO:0016491">
    <property type="term" value="F:oxidoreductase activity"/>
    <property type="evidence" value="ECO:0007669"/>
    <property type="project" value="UniProtKB-KW"/>
</dbReference>
<organism evidence="7 8">
    <name type="scientific">Candidatus Terraquivivens tikiterensis</name>
    <dbReference type="NCBI Taxonomy" id="1980982"/>
    <lineage>
        <taxon>Archaea</taxon>
        <taxon>Nitrososphaerota</taxon>
        <taxon>Candidatus Wolframiiraptoraceae</taxon>
        <taxon>Candidatus Terraquivivens</taxon>
    </lineage>
</organism>
<evidence type="ECO:0000256" key="2">
    <source>
        <dbReference type="ARBA" id="ARBA00007118"/>
    </source>
</evidence>
<sequence length="172" mass="19269">MEVMDAIRTNLAVREFRPEKVPPDVILKILEAGRLAHSSKNTQPWRFILVDDKEKLSLLSKTTPTGGHIANAAFAVALFTEKAKLPEVDGARAMEDMMLAAWSLGVGSCWVTNFDEERVKQILKVPKEWKLITVAPFGYPAKPARKGKKNRKKLEEIAYYNVYGNPISSIIS</sequence>
<proteinExistence type="inferred from homology"/>
<dbReference type="AlphaFoldDB" id="A0A2R7Y6I5"/>
<dbReference type="InterPro" id="IPR000415">
    <property type="entry name" value="Nitroreductase-like"/>
</dbReference>
<dbReference type="PANTHER" id="PTHR43673">
    <property type="entry name" value="NAD(P)H NITROREDUCTASE YDGI-RELATED"/>
    <property type="match status" value="1"/>
</dbReference>
<feature type="domain" description="Nitroreductase" evidence="6">
    <location>
        <begin position="88"/>
        <end position="139"/>
    </location>
</feature>
<evidence type="ECO:0000259" key="6">
    <source>
        <dbReference type="Pfam" id="PF00881"/>
    </source>
</evidence>
<evidence type="ECO:0000313" key="8">
    <source>
        <dbReference type="Proteomes" id="UP000244066"/>
    </source>
</evidence>
<dbReference type="Proteomes" id="UP000244066">
    <property type="component" value="Unassembled WGS sequence"/>
</dbReference>
<protein>
    <recommendedName>
        <fullName evidence="6">Nitroreductase domain-containing protein</fullName>
    </recommendedName>
</protein>
<evidence type="ECO:0000256" key="5">
    <source>
        <dbReference type="ARBA" id="ARBA00023002"/>
    </source>
</evidence>
<dbReference type="PANTHER" id="PTHR43673:SF2">
    <property type="entry name" value="NITROREDUCTASE"/>
    <property type="match status" value="1"/>
</dbReference>
<dbReference type="EMBL" id="NDWU01000006">
    <property type="protein sequence ID" value="PUA32949.1"/>
    <property type="molecule type" value="Genomic_DNA"/>
</dbReference>
<evidence type="ECO:0000256" key="1">
    <source>
        <dbReference type="ARBA" id="ARBA00001917"/>
    </source>
</evidence>
<name>A0A2R7Y6I5_9ARCH</name>
<comment type="cofactor">
    <cofactor evidence="1">
        <name>FMN</name>
        <dbReference type="ChEBI" id="CHEBI:58210"/>
    </cofactor>
</comment>
<keyword evidence="5" id="KW-0560">Oxidoreductase</keyword>
<reference evidence="7 8" key="1">
    <citation type="submission" date="2017-04" db="EMBL/GenBank/DDBJ databases">
        <title>Draft Aigarchaeota genome from a New Zealand hot spring.</title>
        <authorList>
            <person name="Reysenbach A.-L."/>
            <person name="Donaho J.A."/>
            <person name="Gerhart J."/>
            <person name="Kelley J.F."/>
            <person name="Kouba K."/>
            <person name="Podar M."/>
            <person name="Stott M."/>
        </authorList>
    </citation>
    <scope>NUCLEOTIDE SEQUENCE [LARGE SCALE GENOMIC DNA]</scope>
    <source>
        <strain evidence="7">NZ13_MG1</strain>
    </source>
</reference>
<dbReference type="SUPFAM" id="SSF55469">
    <property type="entry name" value="FMN-dependent nitroreductase-like"/>
    <property type="match status" value="1"/>
</dbReference>
<keyword evidence="3" id="KW-0285">Flavoprotein</keyword>